<dbReference type="PROSITE" id="PS00360">
    <property type="entry name" value="RIBOSOMAL_S9"/>
    <property type="match status" value="1"/>
</dbReference>
<evidence type="ECO:0000256" key="1">
    <source>
        <dbReference type="ARBA" id="ARBA00005251"/>
    </source>
</evidence>
<dbReference type="EMBL" id="CP092900">
    <property type="protein sequence ID" value="UTC24357.1"/>
    <property type="molecule type" value="Genomic_DNA"/>
</dbReference>
<evidence type="ECO:0000256" key="2">
    <source>
        <dbReference type="ARBA" id="ARBA00022980"/>
    </source>
</evidence>
<evidence type="ECO:0000256" key="3">
    <source>
        <dbReference type="ARBA" id="ARBA00023274"/>
    </source>
</evidence>
<dbReference type="InterPro" id="IPR014721">
    <property type="entry name" value="Ribsml_uS5_D2-typ_fold_subgr"/>
</dbReference>
<dbReference type="RefSeq" id="WP_258568140.1">
    <property type="nucleotide sequence ID" value="NZ_CP092900.1"/>
</dbReference>
<reference evidence="6 7" key="1">
    <citation type="journal article" date="2022" name="Nat. Microbiol.">
        <title>The microbiome of a bacterivorous marine choanoflagellate contains a resource-demanding obligate bacterial associate.</title>
        <authorList>
            <person name="Needham D.M."/>
            <person name="Poirier C."/>
            <person name="Bachy C."/>
            <person name="George E.E."/>
            <person name="Wilken S."/>
            <person name="Yung C.C.M."/>
            <person name="Limardo A.J."/>
            <person name="Morando M."/>
            <person name="Sudek L."/>
            <person name="Malmstrom R.R."/>
            <person name="Keeling P.J."/>
            <person name="Santoro A.E."/>
            <person name="Worden A.Z."/>
        </authorList>
    </citation>
    <scope>NUCLEOTIDE SEQUENCE [LARGE SCALE GENOMIC DNA]</scope>
    <source>
        <strain evidence="6 7">Comchoano-1</strain>
    </source>
</reference>
<dbReference type="InterPro" id="IPR023035">
    <property type="entry name" value="Ribosomal_uS9_bac/plastid"/>
</dbReference>
<keyword evidence="7" id="KW-1185">Reference proteome</keyword>
<dbReference type="InterPro" id="IPR020568">
    <property type="entry name" value="Ribosomal_Su5_D2-typ_SF"/>
</dbReference>
<dbReference type="NCBIfam" id="NF001099">
    <property type="entry name" value="PRK00132.1"/>
    <property type="match status" value="1"/>
</dbReference>
<dbReference type="PANTHER" id="PTHR21569:SF1">
    <property type="entry name" value="SMALL RIBOSOMAL SUBUNIT PROTEIN US9M"/>
    <property type="match status" value="1"/>
</dbReference>
<organism evidence="6 7">
    <name type="scientific">Candidatus Comchoanobacter bicostacola</name>
    <dbReference type="NCBI Taxonomy" id="2919598"/>
    <lineage>
        <taxon>Bacteria</taxon>
        <taxon>Pseudomonadati</taxon>
        <taxon>Pseudomonadota</taxon>
        <taxon>Gammaproteobacteria</taxon>
        <taxon>Candidatus Comchoanobacterales</taxon>
        <taxon>Candidatus Comchoanobacteraceae</taxon>
        <taxon>Candidatus Comchoanobacter</taxon>
    </lineage>
</organism>
<dbReference type="InterPro" id="IPR020574">
    <property type="entry name" value="Ribosomal_uS9_CS"/>
</dbReference>
<dbReference type="InterPro" id="IPR000754">
    <property type="entry name" value="Ribosomal_uS9"/>
</dbReference>
<dbReference type="Proteomes" id="UP001055955">
    <property type="component" value="Chromosome"/>
</dbReference>
<dbReference type="GO" id="GO:0005840">
    <property type="term" value="C:ribosome"/>
    <property type="evidence" value="ECO:0007669"/>
    <property type="project" value="UniProtKB-KW"/>
</dbReference>
<dbReference type="Gene3D" id="3.30.230.10">
    <property type="match status" value="1"/>
</dbReference>
<sequence length="162" mass="17806">MSAAKKKSTVKIHSLGRRKSSVARLTMTSGKGNVVVNGKKLVDYFGETTIYPAIATRPMKVLDTKEFDISVRVHGGGVNGQADAISLAIARALCAHEKSLIQIGASKDEDAESGSEGQGANDNLKWRSELKSLKLLTRNPRCVERKKFGFRKARKKEQYSKR</sequence>
<dbReference type="Pfam" id="PF00380">
    <property type="entry name" value="Ribosomal_S9"/>
    <property type="match status" value="2"/>
</dbReference>
<accession>A0ABY5DKM7</accession>
<evidence type="ECO:0000256" key="4">
    <source>
        <dbReference type="RuleBase" id="RU003815"/>
    </source>
</evidence>
<keyword evidence="3 4" id="KW-0687">Ribonucleoprotein</keyword>
<dbReference type="PANTHER" id="PTHR21569">
    <property type="entry name" value="RIBOSOMAL PROTEIN S9"/>
    <property type="match status" value="1"/>
</dbReference>
<gene>
    <name evidence="6" type="primary">rpsI</name>
    <name evidence="6" type="ORF">MMH89_03880</name>
</gene>
<protein>
    <recommendedName>
        <fullName evidence="5">30S ribosomal protein S9</fullName>
    </recommendedName>
</protein>
<keyword evidence="2 4" id="KW-0689">Ribosomal protein</keyword>
<comment type="similarity">
    <text evidence="1 4">Belongs to the universal ribosomal protein uS9 family.</text>
</comment>
<evidence type="ECO:0000313" key="6">
    <source>
        <dbReference type="EMBL" id="UTC24357.1"/>
    </source>
</evidence>
<evidence type="ECO:0000256" key="5">
    <source>
        <dbReference type="RuleBase" id="RU003816"/>
    </source>
</evidence>
<evidence type="ECO:0000313" key="7">
    <source>
        <dbReference type="Proteomes" id="UP001055955"/>
    </source>
</evidence>
<dbReference type="SUPFAM" id="SSF54211">
    <property type="entry name" value="Ribosomal protein S5 domain 2-like"/>
    <property type="match status" value="1"/>
</dbReference>
<name>A0ABY5DKM7_9GAMM</name>
<proteinExistence type="inferred from homology"/>